<comment type="caution">
    <text evidence="1">The sequence shown here is derived from an EMBL/GenBank/DDBJ whole genome shotgun (WGS) entry which is preliminary data.</text>
</comment>
<name>A0ACB8RZI8_9AGAM</name>
<organism evidence="1 2">
    <name type="scientific">Auriscalpium vulgare</name>
    <dbReference type="NCBI Taxonomy" id="40419"/>
    <lineage>
        <taxon>Eukaryota</taxon>
        <taxon>Fungi</taxon>
        <taxon>Dikarya</taxon>
        <taxon>Basidiomycota</taxon>
        <taxon>Agaricomycotina</taxon>
        <taxon>Agaricomycetes</taxon>
        <taxon>Russulales</taxon>
        <taxon>Auriscalpiaceae</taxon>
        <taxon>Auriscalpium</taxon>
    </lineage>
</organism>
<protein>
    <submittedName>
        <fullName evidence="1">Uncharacterized protein</fullName>
    </submittedName>
</protein>
<accession>A0ACB8RZI8</accession>
<reference evidence="1" key="1">
    <citation type="submission" date="2021-02" db="EMBL/GenBank/DDBJ databases">
        <authorList>
            <consortium name="DOE Joint Genome Institute"/>
            <person name="Ahrendt S."/>
            <person name="Looney B.P."/>
            <person name="Miyauchi S."/>
            <person name="Morin E."/>
            <person name="Drula E."/>
            <person name="Courty P.E."/>
            <person name="Chicoki N."/>
            <person name="Fauchery L."/>
            <person name="Kohler A."/>
            <person name="Kuo A."/>
            <person name="Labutti K."/>
            <person name="Pangilinan J."/>
            <person name="Lipzen A."/>
            <person name="Riley R."/>
            <person name="Andreopoulos W."/>
            <person name="He G."/>
            <person name="Johnson J."/>
            <person name="Barry K.W."/>
            <person name="Grigoriev I.V."/>
            <person name="Nagy L."/>
            <person name="Hibbett D."/>
            <person name="Henrissat B."/>
            <person name="Matheny P.B."/>
            <person name="Labbe J."/>
            <person name="Martin F."/>
        </authorList>
    </citation>
    <scope>NUCLEOTIDE SEQUENCE</scope>
    <source>
        <strain evidence="1">FP105234-sp</strain>
    </source>
</reference>
<gene>
    <name evidence="1" type="ORF">FA95DRAFT_1556659</name>
</gene>
<dbReference type="Proteomes" id="UP000814033">
    <property type="component" value="Unassembled WGS sequence"/>
</dbReference>
<reference evidence="1" key="2">
    <citation type="journal article" date="2022" name="New Phytol.">
        <title>Evolutionary transition to the ectomycorrhizal habit in the genomes of a hyperdiverse lineage of mushroom-forming fungi.</title>
        <authorList>
            <person name="Looney B."/>
            <person name="Miyauchi S."/>
            <person name="Morin E."/>
            <person name="Drula E."/>
            <person name="Courty P.E."/>
            <person name="Kohler A."/>
            <person name="Kuo A."/>
            <person name="LaButti K."/>
            <person name="Pangilinan J."/>
            <person name="Lipzen A."/>
            <person name="Riley R."/>
            <person name="Andreopoulos W."/>
            <person name="He G."/>
            <person name="Johnson J."/>
            <person name="Nolan M."/>
            <person name="Tritt A."/>
            <person name="Barry K.W."/>
            <person name="Grigoriev I.V."/>
            <person name="Nagy L.G."/>
            <person name="Hibbett D."/>
            <person name="Henrissat B."/>
            <person name="Matheny P.B."/>
            <person name="Labbe J."/>
            <person name="Martin F.M."/>
        </authorList>
    </citation>
    <scope>NUCLEOTIDE SEQUENCE</scope>
    <source>
        <strain evidence="1">FP105234-sp</strain>
    </source>
</reference>
<sequence length="102" mass="10547">MTNGSVPCATGGRSLARQAKSIHRRRRGGMCRWTPGADTASLRSAGAAAAAGWALCVGITEMAETRLPHVTVDLIRKSCGDGALKGKLFSRAAPISGFGSFT</sequence>
<keyword evidence="2" id="KW-1185">Reference proteome</keyword>
<proteinExistence type="predicted"/>
<dbReference type="EMBL" id="MU275871">
    <property type="protein sequence ID" value="KAI0049573.1"/>
    <property type="molecule type" value="Genomic_DNA"/>
</dbReference>
<evidence type="ECO:0000313" key="2">
    <source>
        <dbReference type="Proteomes" id="UP000814033"/>
    </source>
</evidence>
<evidence type="ECO:0000313" key="1">
    <source>
        <dbReference type="EMBL" id="KAI0049573.1"/>
    </source>
</evidence>